<evidence type="ECO:0000259" key="12">
    <source>
        <dbReference type="SMART" id="SM01228"/>
    </source>
</evidence>
<evidence type="ECO:0000256" key="6">
    <source>
        <dbReference type="ARBA" id="ARBA00022694"/>
    </source>
</evidence>
<dbReference type="InterPro" id="IPR047001">
    <property type="entry name" value="MnmG_C_subdom"/>
</dbReference>
<dbReference type="PROSITE" id="PS01281">
    <property type="entry name" value="GIDA_2"/>
    <property type="match status" value="1"/>
</dbReference>
<dbReference type="InterPro" id="IPR040131">
    <property type="entry name" value="MnmG_N"/>
</dbReference>
<dbReference type="InterPro" id="IPR044920">
    <property type="entry name" value="MnmG_C_subdom_sf"/>
</dbReference>
<dbReference type="GO" id="GO:0030488">
    <property type="term" value="P:tRNA methylation"/>
    <property type="evidence" value="ECO:0007669"/>
    <property type="project" value="TreeGrafter"/>
</dbReference>
<dbReference type="InterPro" id="IPR026904">
    <property type="entry name" value="MnmG_C"/>
</dbReference>
<dbReference type="PANTHER" id="PTHR11806">
    <property type="entry name" value="GLUCOSE INHIBITED DIVISION PROTEIN A"/>
    <property type="match status" value="1"/>
</dbReference>
<dbReference type="Gene3D" id="1.10.10.1800">
    <property type="entry name" value="tRNA uridine 5-carboxymethylaminomethyl modification enzyme MnmG/GidA"/>
    <property type="match status" value="1"/>
</dbReference>
<dbReference type="InterPro" id="IPR049312">
    <property type="entry name" value="GIDA_C_N"/>
</dbReference>
<feature type="binding site" evidence="11">
    <location>
        <begin position="14"/>
        <end position="19"/>
    </location>
    <ligand>
        <name>FAD</name>
        <dbReference type="ChEBI" id="CHEBI:57692"/>
    </ligand>
</feature>
<dbReference type="PANTHER" id="PTHR11806:SF0">
    <property type="entry name" value="PROTEIN MTO1 HOMOLOG, MITOCHONDRIAL"/>
    <property type="match status" value="1"/>
</dbReference>
<evidence type="ECO:0000256" key="10">
    <source>
        <dbReference type="ARBA" id="ARBA00031800"/>
    </source>
</evidence>
<dbReference type="GO" id="GO:0050660">
    <property type="term" value="F:flavin adenine dinucleotide binding"/>
    <property type="evidence" value="ECO:0007669"/>
    <property type="project" value="UniProtKB-UniRule"/>
</dbReference>
<evidence type="ECO:0000256" key="11">
    <source>
        <dbReference type="HAMAP-Rule" id="MF_00129"/>
    </source>
</evidence>
<dbReference type="EMBL" id="NVUK01000024">
    <property type="protein sequence ID" value="PCI76784.1"/>
    <property type="molecule type" value="Genomic_DNA"/>
</dbReference>
<comment type="subunit">
    <text evidence="9 11">Homodimer. Heterotetramer of two MnmE and two MnmG subunits.</text>
</comment>
<evidence type="ECO:0000313" key="14">
    <source>
        <dbReference type="Proteomes" id="UP000218775"/>
    </source>
</evidence>
<dbReference type="PROSITE" id="PS01280">
    <property type="entry name" value="GIDA_1"/>
    <property type="match status" value="1"/>
</dbReference>
<dbReference type="Pfam" id="PF21680">
    <property type="entry name" value="GIDA_C_1st"/>
    <property type="match status" value="1"/>
</dbReference>
<dbReference type="GO" id="GO:0005829">
    <property type="term" value="C:cytosol"/>
    <property type="evidence" value="ECO:0007669"/>
    <property type="project" value="TreeGrafter"/>
</dbReference>
<dbReference type="InterPro" id="IPR004416">
    <property type="entry name" value="MnmG"/>
</dbReference>
<dbReference type="Pfam" id="PF01134">
    <property type="entry name" value="GIDA"/>
    <property type="match status" value="1"/>
</dbReference>
<dbReference type="SUPFAM" id="SSF51905">
    <property type="entry name" value="FAD/NAD(P)-binding domain"/>
    <property type="match status" value="1"/>
</dbReference>
<dbReference type="SMART" id="SM01228">
    <property type="entry name" value="GIDA_assoc_3"/>
    <property type="match status" value="1"/>
</dbReference>
<evidence type="ECO:0000256" key="8">
    <source>
        <dbReference type="ARBA" id="ARBA00023027"/>
    </source>
</evidence>
<protein>
    <recommendedName>
        <fullName evidence="4 11">tRNA uridine 5-carboxymethylaminomethyl modification enzyme MnmG</fullName>
    </recommendedName>
    <alternativeName>
        <fullName evidence="10 11">Glucose-inhibited division protein A</fullName>
    </alternativeName>
</protein>
<keyword evidence="11" id="KW-0963">Cytoplasm</keyword>
<keyword evidence="7 11" id="KW-0274">FAD</keyword>
<dbReference type="InterPro" id="IPR020595">
    <property type="entry name" value="MnmG-rel_CS"/>
</dbReference>
<evidence type="ECO:0000256" key="7">
    <source>
        <dbReference type="ARBA" id="ARBA00022827"/>
    </source>
</evidence>
<gene>
    <name evidence="11" type="primary">mnmG</name>
    <name evidence="11" type="synonym">gidA</name>
    <name evidence="13" type="ORF">COB21_03940</name>
</gene>
<keyword evidence="6 11" id="KW-0819">tRNA processing</keyword>
<dbReference type="Proteomes" id="UP000218775">
    <property type="component" value="Unassembled WGS sequence"/>
</dbReference>
<name>A0A2A4X2P1_UNCAE</name>
<keyword evidence="8 11" id="KW-0520">NAD</keyword>
<evidence type="ECO:0000256" key="9">
    <source>
        <dbReference type="ARBA" id="ARBA00025948"/>
    </source>
</evidence>
<evidence type="ECO:0000256" key="3">
    <source>
        <dbReference type="ARBA" id="ARBA00007653"/>
    </source>
</evidence>
<dbReference type="FunFam" id="1.10.150.570:FF:000001">
    <property type="entry name" value="tRNA uridine 5-carboxymethylaminomethyl modification enzyme MnmG"/>
    <property type="match status" value="1"/>
</dbReference>
<dbReference type="NCBIfam" id="TIGR00136">
    <property type="entry name" value="mnmG_gidA"/>
    <property type="match status" value="1"/>
</dbReference>
<dbReference type="Gene3D" id="3.50.50.60">
    <property type="entry name" value="FAD/NAD(P)-binding domain"/>
    <property type="match status" value="2"/>
</dbReference>
<dbReference type="InterPro" id="IPR036188">
    <property type="entry name" value="FAD/NAD-bd_sf"/>
</dbReference>
<keyword evidence="5 11" id="KW-0285">Flavoprotein</keyword>
<evidence type="ECO:0000256" key="1">
    <source>
        <dbReference type="ARBA" id="ARBA00001974"/>
    </source>
</evidence>
<dbReference type="Pfam" id="PF13932">
    <property type="entry name" value="SAM_GIDA_C"/>
    <property type="match status" value="1"/>
</dbReference>
<evidence type="ECO:0000313" key="13">
    <source>
        <dbReference type="EMBL" id="PCI76784.1"/>
    </source>
</evidence>
<comment type="caution">
    <text evidence="13">The sequence shown here is derived from an EMBL/GenBank/DDBJ whole genome shotgun (WGS) entry which is preliminary data.</text>
</comment>
<comment type="subcellular location">
    <subcellularLocation>
        <location evidence="11">Cytoplasm</location>
    </subcellularLocation>
</comment>
<dbReference type="AlphaFoldDB" id="A0A2A4X2P1"/>
<accession>A0A2A4X2P1</accession>
<sequence>MWTYPKTFDVIVIGAGHAGCEASYVSAKMGAETLLLTMNLDTIGKLSCNPAVGGTAKGHIVKEIDALGGIMGKIADRSSIGFRMLNASKGPAVHSPRAQVDKSAYQREMKKALEDVKNLHIFMGTTESLIVEKGQIKGVHTKEGTSFLGKTVIISSGTFMRGLVHLGENNYHAGRAGDAPSMGLSKDLEKLGFSLGRLKTGTPPRIHLDSIDFTDLEIQIPEKEVTFSFDEKEPSIEDVPCYITYTNEKTHAIIAKNLNRSPLFNGTITSAGPRYCPSIEDKIHRFRDKNRHQIFLEREGLDTKEVYVNGISTSLPLDVQYAMLRSIKGLENAMLMRAAYAIEYDVLTSGQIDKTLETKEVEGLYLAGQINGTTGYEEAAAQGLIAGANAALKVQNRPAFILSRKDAYIGVMIDDLTTKEITEPYRIFTSRAEYRLVLRQDNADIRLRDFGKELGLIDAERFAKFEAKKALISACRKYLANHFVHFEGQSIALEKLLKRPDISFDKLEKLFPEENLGKFRAVFKNVDIEVTYEGYIKREEALIAKMSKLEDIKIDKAFDYTKYPALRKEAIEKLSFFRPNSLAHALNISGVSPADIAILMVCLKK</sequence>
<dbReference type="InterPro" id="IPR002218">
    <property type="entry name" value="MnmG-rel"/>
</dbReference>
<reference evidence="14" key="1">
    <citation type="submission" date="2017-08" db="EMBL/GenBank/DDBJ databases">
        <title>A dynamic microbial community with high functional redundancy inhabits the cold, oxic subseafloor aquifer.</title>
        <authorList>
            <person name="Tully B.J."/>
            <person name="Wheat C.G."/>
            <person name="Glazer B.T."/>
            <person name="Huber J.A."/>
        </authorList>
    </citation>
    <scope>NUCLEOTIDE SEQUENCE [LARGE SCALE GENOMIC DNA]</scope>
</reference>
<feature type="domain" description="tRNA uridine 5-carboxymethylaminomethyl modification enzyme C-terminal subdomain" evidence="12">
    <location>
        <begin position="530"/>
        <end position="601"/>
    </location>
</feature>
<evidence type="ECO:0000256" key="2">
    <source>
        <dbReference type="ARBA" id="ARBA00003717"/>
    </source>
</evidence>
<comment type="similarity">
    <text evidence="3 11">Belongs to the MnmG family.</text>
</comment>
<dbReference type="FunFam" id="3.50.50.60:FF:000002">
    <property type="entry name" value="tRNA uridine 5-carboxymethylaminomethyl modification enzyme MnmG"/>
    <property type="match status" value="1"/>
</dbReference>
<dbReference type="GO" id="GO:0002098">
    <property type="term" value="P:tRNA wobble uridine modification"/>
    <property type="evidence" value="ECO:0007669"/>
    <property type="project" value="InterPro"/>
</dbReference>
<evidence type="ECO:0000256" key="4">
    <source>
        <dbReference type="ARBA" id="ARBA00020461"/>
    </source>
</evidence>
<feature type="binding site" evidence="11">
    <location>
        <begin position="272"/>
        <end position="286"/>
    </location>
    <ligand>
        <name>NAD(+)</name>
        <dbReference type="ChEBI" id="CHEBI:57540"/>
    </ligand>
</feature>
<dbReference type="HAMAP" id="MF_00129">
    <property type="entry name" value="MnmG_GidA"/>
    <property type="match status" value="1"/>
</dbReference>
<dbReference type="Gene3D" id="1.10.150.570">
    <property type="entry name" value="GidA associated domain, C-terminal subdomain"/>
    <property type="match status" value="1"/>
</dbReference>
<organism evidence="13 14">
    <name type="scientific">Aerophobetes bacterium</name>
    <dbReference type="NCBI Taxonomy" id="2030807"/>
    <lineage>
        <taxon>Bacteria</taxon>
        <taxon>Candidatus Aerophobota</taxon>
    </lineage>
</organism>
<comment type="caution">
    <text evidence="11">Lacks conserved residue(s) required for the propagation of feature annotation.</text>
</comment>
<proteinExistence type="inferred from homology"/>
<evidence type="ECO:0000256" key="5">
    <source>
        <dbReference type="ARBA" id="ARBA00022630"/>
    </source>
</evidence>
<comment type="function">
    <text evidence="2 11">NAD-binding protein involved in the addition of a carboxymethylaminomethyl (cmnm) group at the wobble position (U34) of certain tRNAs, forming tRNA-cmnm(5)s(2)U34.</text>
</comment>
<comment type="cofactor">
    <cofactor evidence="1 11">
        <name>FAD</name>
        <dbReference type="ChEBI" id="CHEBI:57692"/>
    </cofactor>
</comment>